<accession>A0A0D3ITV5</accession>
<reference evidence="3" key="1">
    <citation type="journal article" date="2013" name="Nature">
        <title>Pan genome of the phytoplankton Emiliania underpins its global distribution.</title>
        <authorList>
            <person name="Read B.A."/>
            <person name="Kegel J."/>
            <person name="Klute M.J."/>
            <person name="Kuo A."/>
            <person name="Lefebvre S.C."/>
            <person name="Maumus F."/>
            <person name="Mayer C."/>
            <person name="Miller J."/>
            <person name="Monier A."/>
            <person name="Salamov A."/>
            <person name="Young J."/>
            <person name="Aguilar M."/>
            <person name="Claverie J.M."/>
            <person name="Frickenhaus S."/>
            <person name="Gonzalez K."/>
            <person name="Herman E.K."/>
            <person name="Lin Y.C."/>
            <person name="Napier J."/>
            <person name="Ogata H."/>
            <person name="Sarno A.F."/>
            <person name="Shmutz J."/>
            <person name="Schroeder D."/>
            <person name="de Vargas C."/>
            <person name="Verret F."/>
            <person name="von Dassow P."/>
            <person name="Valentin K."/>
            <person name="Van de Peer Y."/>
            <person name="Wheeler G."/>
            <person name="Dacks J.B."/>
            <person name="Delwiche C.F."/>
            <person name="Dyhrman S.T."/>
            <person name="Glockner G."/>
            <person name="John U."/>
            <person name="Richards T."/>
            <person name="Worden A.Z."/>
            <person name="Zhang X."/>
            <person name="Grigoriev I.V."/>
            <person name="Allen A.E."/>
            <person name="Bidle K."/>
            <person name="Borodovsky M."/>
            <person name="Bowler C."/>
            <person name="Brownlee C."/>
            <person name="Cock J.M."/>
            <person name="Elias M."/>
            <person name="Gladyshev V.N."/>
            <person name="Groth M."/>
            <person name="Guda C."/>
            <person name="Hadaegh A."/>
            <person name="Iglesias-Rodriguez M.D."/>
            <person name="Jenkins J."/>
            <person name="Jones B.M."/>
            <person name="Lawson T."/>
            <person name="Leese F."/>
            <person name="Lindquist E."/>
            <person name="Lobanov A."/>
            <person name="Lomsadze A."/>
            <person name="Malik S.B."/>
            <person name="Marsh M.E."/>
            <person name="Mackinder L."/>
            <person name="Mock T."/>
            <person name="Mueller-Roeber B."/>
            <person name="Pagarete A."/>
            <person name="Parker M."/>
            <person name="Probert I."/>
            <person name="Quesneville H."/>
            <person name="Raines C."/>
            <person name="Rensing S.A."/>
            <person name="Riano-Pachon D.M."/>
            <person name="Richier S."/>
            <person name="Rokitta S."/>
            <person name="Shiraiwa Y."/>
            <person name="Soanes D.M."/>
            <person name="van der Giezen M."/>
            <person name="Wahlund T.M."/>
            <person name="Williams B."/>
            <person name="Wilson W."/>
            <person name="Wolfe G."/>
            <person name="Wurch L.L."/>
        </authorList>
    </citation>
    <scope>NUCLEOTIDE SEQUENCE</scope>
</reference>
<dbReference type="Proteomes" id="UP000013827">
    <property type="component" value="Unassembled WGS sequence"/>
</dbReference>
<feature type="region of interest" description="Disordered" evidence="1">
    <location>
        <begin position="153"/>
        <end position="188"/>
    </location>
</feature>
<feature type="compositionally biased region" description="Basic residues" evidence="1">
    <location>
        <begin position="71"/>
        <end position="80"/>
    </location>
</feature>
<dbReference type="AlphaFoldDB" id="A0A0D3ITV5"/>
<dbReference type="PaxDb" id="2903-EOD14690"/>
<evidence type="ECO:0000313" key="3">
    <source>
        <dbReference type="Proteomes" id="UP000013827"/>
    </source>
</evidence>
<evidence type="ECO:0000313" key="2">
    <source>
        <dbReference type="EnsemblProtists" id="EOD14690"/>
    </source>
</evidence>
<feature type="region of interest" description="Disordered" evidence="1">
    <location>
        <begin position="209"/>
        <end position="257"/>
    </location>
</feature>
<feature type="compositionally biased region" description="Low complexity" evidence="1">
    <location>
        <begin position="179"/>
        <end position="188"/>
    </location>
</feature>
<protein>
    <submittedName>
        <fullName evidence="2">Uncharacterized protein</fullName>
    </submittedName>
</protein>
<evidence type="ECO:0000256" key="1">
    <source>
        <dbReference type="SAM" id="MobiDB-lite"/>
    </source>
</evidence>
<name>A0A0D3ITV5_EMIH1</name>
<dbReference type="KEGG" id="ehx:EMIHUDRAFT_432572"/>
<feature type="compositionally biased region" description="Low complexity" evidence="1">
    <location>
        <begin position="61"/>
        <end position="70"/>
    </location>
</feature>
<dbReference type="EnsemblProtists" id="EOD14690">
    <property type="protein sequence ID" value="EOD14690"/>
    <property type="gene ID" value="EMIHUDRAFT_432572"/>
</dbReference>
<proteinExistence type="predicted"/>
<feature type="compositionally biased region" description="Basic and acidic residues" evidence="1">
    <location>
        <begin position="221"/>
        <end position="234"/>
    </location>
</feature>
<organism evidence="2 3">
    <name type="scientific">Emiliania huxleyi (strain CCMP1516)</name>
    <dbReference type="NCBI Taxonomy" id="280463"/>
    <lineage>
        <taxon>Eukaryota</taxon>
        <taxon>Haptista</taxon>
        <taxon>Haptophyta</taxon>
        <taxon>Prymnesiophyceae</taxon>
        <taxon>Isochrysidales</taxon>
        <taxon>Noelaerhabdaceae</taxon>
        <taxon>Emiliania</taxon>
    </lineage>
</organism>
<reference evidence="2" key="2">
    <citation type="submission" date="2024-10" db="UniProtKB">
        <authorList>
            <consortium name="EnsemblProtists"/>
        </authorList>
    </citation>
    <scope>IDENTIFICATION</scope>
</reference>
<feature type="region of interest" description="Disordered" evidence="1">
    <location>
        <begin position="61"/>
        <end position="80"/>
    </location>
</feature>
<dbReference type="GeneID" id="17260759"/>
<dbReference type="RefSeq" id="XP_005767119.1">
    <property type="nucleotide sequence ID" value="XM_005767062.1"/>
</dbReference>
<dbReference type="HOGENOM" id="CLU_869973_0_0_1"/>
<sequence>MGYSLENELSDVRPSTPQWFIDSLPPGEVGLSFCAGWPPVAKAMLVVVMIYGRTRALPQQVARRAAPQPGRRARREKRRARLDSRARLVALLAGRLAQLVPLEPRLCEQQPAQQPARLLQGVEPRLAPPPLPRAPPHATRRLARRRLSGHLRLAECARGGRGREGRRRGADRRRGEGGRAQSSARGAAARDGAFVVGLLWPLLCATRERSQPVRGRRTPLPRREARARGRDRGGRGGGRGRRRGAGAGAGGSRGAAPLPLPVHWPWLAETCRQPRRRRGRDRRRPRGAAALRRCRRERRAARLVQGRHSRRLGECRHLGR</sequence>
<keyword evidence="3" id="KW-1185">Reference proteome</keyword>